<dbReference type="GO" id="GO:0016018">
    <property type="term" value="F:cyclosporin A binding"/>
    <property type="evidence" value="ECO:0007669"/>
    <property type="project" value="TreeGrafter"/>
</dbReference>
<protein>
    <recommendedName>
        <fullName evidence="2">peptidylprolyl isomerase</fullName>
        <ecNumber evidence="2">5.2.1.8</ecNumber>
    </recommendedName>
</protein>
<accession>A0A0G4L004</accession>
<evidence type="ECO:0000256" key="2">
    <source>
        <dbReference type="ARBA" id="ARBA00013194"/>
    </source>
</evidence>
<evidence type="ECO:0000256" key="4">
    <source>
        <dbReference type="ARBA" id="ARBA00023235"/>
    </source>
</evidence>
<dbReference type="SUPFAM" id="SSF50891">
    <property type="entry name" value="Cyclophilin-like"/>
    <property type="match status" value="1"/>
</dbReference>
<dbReference type="InterPro" id="IPR029000">
    <property type="entry name" value="Cyclophilin-like_dom_sf"/>
</dbReference>
<sequence length="102" mass="11133">MPPTQLPASGNPLVFFDITLGGEPLGRVTFELFADTTPKTAENFRQFCTGERPKDKRTWGYLSSARNRGLTGPERLDLSVLGHTLSIMPDRNAVVSLPSIAS</sequence>
<keyword evidence="3" id="KW-0697">Rotamase</keyword>
<dbReference type="Pfam" id="PF00160">
    <property type="entry name" value="Pro_isomerase"/>
    <property type="match status" value="1"/>
</dbReference>
<dbReference type="PANTHER" id="PTHR11071:SF561">
    <property type="entry name" value="PEPTIDYL-PROLYL CIS-TRANS ISOMERASE D-RELATED"/>
    <property type="match status" value="1"/>
</dbReference>
<dbReference type="InterPro" id="IPR002130">
    <property type="entry name" value="Cyclophilin-type_PPIase_dom"/>
</dbReference>
<gene>
    <name evidence="6" type="ORF">BN1723_002182</name>
</gene>
<dbReference type="Gene3D" id="2.40.100.10">
    <property type="entry name" value="Cyclophilin-like"/>
    <property type="match status" value="1"/>
</dbReference>
<evidence type="ECO:0000313" key="6">
    <source>
        <dbReference type="EMBL" id="CRK15020.1"/>
    </source>
</evidence>
<reference evidence="7" key="1">
    <citation type="submission" date="2015-05" db="EMBL/GenBank/DDBJ databases">
        <authorList>
            <person name="Fogelqvist Johan"/>
        </authorList>
    </citation>
    <scope>NUCLEOTIDE SEQUENCE [LARGE SCALE GENOMIC DNA]</scope>
</reference>
<dbReference type="GO" id="GO:0005737">
    <property type="term" value="C:cytoplasm"/>
    <property type="evidence" value="ECO:0007669"/>
    <property type="project" value="TreeGrafter"/>
</dbReference>
<organism evidence="6 7">
    <name type="scientific">Verticillium longisporum</name>
    <name type="common">Verticillium dahliae var. longisporum</name>
    <dbReference type="NCBI Taxonomy" id="100787"/>
    <lineage>
        <taxon>Eukaryota</taxon>
        <taxon>Fungi</taxon>
        <taxon>Dikarya</taxon>
        <taxon>Ascomycota</taxon>
        <taxon>Pezizomycotina</taxon>
        <taxon>Sordariomycetes</taxon>
        <taxon>Hypocreomycetidae</taxon>
        <taxon>Glomerellales</taxon>
        <taxon>Plectosphaerellaceae</taxon>
        <taxon>Verticillium</taxon>
    </lineage>
</organism>
<dbReference type="PROSITE" id="PS50072">
    <property type="entry name" value="CSA_PPIASE_2"/>
    <property type="match status" value="1"/>
</dbReference>
<keyword evidence="4" id="KW-0413">Isomerase</keyword>
<dbReference type="Proteomes" id="UP000045706">
    <property type="component" value="Unassembled WGS sequence"/>
</dbReference>
<feature type="domain" description="PPIase cyclophilin-type" evidence="5">
    <location>
        <begin position="15"/>
        <end position="72"/>
    </location>
</feature>
<name>A0A0G4L004_VERLO</name>
<dbReference type="EC" id="5.2.1.8" evidence="2"/>
<dbReference type="PANTHER" id="PTHR11071">
    <property type="entry name" value="PEPTIDYL-PROLYL CIS-TRANS ISOMERASE"/>
    <property type="match status" value="1"/>
</dbReference>
<evidence type="ECO:0000259" key="5">
    <source>
        <dbReference type="PROSITE" id="PS50072"/>
    </source>
</evidence>
<proteinExistence type="predicted"/>
<dbReference type="AlphaFoldDB" id="A0A0G4L004"/>
<evidence type="ECO:0000313" key="7">
    <source>
        <dbReference type="Proteomes" id="UP000045706"/>
    </source>
</evidence>
<evidence type="ECO:0000256" key="1">
    <source>
        <dbReference type="ARBA" id="ARBA00000971"/>
    </source>
</evidence>
<comment type="catalytic activity">
    <reaction evidence="1">
        <text>[protein]-peptidylproline (omega=180) = [protein]-peptidylproline (omega=0)</text>
        <dbReference type="Rhea" id="RHEA:16237"/>
        <dbReference type="Rhea" id="RHEA-COMP:10747"/>
        <dbReference type="Rhea" id="RHEA-COMP:10748"/>
        <dbReference type="ChEBI" id="CHEBI:83833"/>
        <dbReference type="ChEBI" id="CHEBI:83834"/>
        <dbReference type="EC" id="5.2.1.8"/>
    </reaction>
</comment>
<dbReference type="GO" id="GO:0006457">
    <property type="term" value="P:protein folding"/>
    <property type="evidence" value="ECO:0007669"/>
    <property type="project" value="TreeGrafter"/>
</dbReference>
<evidence type="ECO:0000256" key="3">
    <source>
        <dbReference type="ARBA" id="ARBA00023110"/>
    </source>
</evidence>
<dbReference type="EMBL" id="CVQI01005557">
    <property type="protein sequence ID" value="CRK15020.1"/>
    <property type="molecule type" value="Genomic_DNA"/>
</dbReference>
<dbReference type="GO" id="GO:0003755">
    <property type="term" value="F:peptidyl-prolyl cis-trans isomerase activity"/>
    <property type="evidence" value="ECO:0007669"/>
    <property type="project" value="UniProtKB-KW"/>
</dbReference>